<organism evidence="3">
    <name type="scientific">Solanum lycopersicum</name>
    <name type="common">Tomato</name>
    <name type="synonym">Lycopersicon esculentum</name>
    <dbReference type="NCBI Taxonomy" id="4081"/>
    <lineage>
        <taxon>Eukaryota</taxon>
        <taxon>Viridiplantae</taxon>
        <taxon>Streptophyta</taxon>
        <taxon>Embryophyta</taxon>
        <taxon>Tracheophyta</taxon>
        <taxon>Spermatophyta</taxon>
        <taxon>Magnoliopsida</taxon>
        <taxon>eudicotyledons</taxon>
        <taxon>Gunneridae</taxon>
        <taxon>Pentapetalae</taxon>
        <taxon>asterids</taxon>
        <taxon>lamiids</taxon>
        <taxon>Solanales</taxon>
        <taxon>Solanaceae</taxon>
        <taxon>Solanoideae</taxon>
        <taxon>Solaneae</taxon>
        <taxon>Solanum</taxon>
        <taxon>Solanum subgen. Lycopersicon</taxon>
    </lineage>
</organism>
<name>A0A3Q7EGH2_SOLLC</name>
<keyword evidence="2" id="KW-0732">Signal</keyword>
<accession>A0A3Q7EGH2</accession>
<feature type="chain" id="PRO_5018720964" evidence="2">
    <location>
        <begin position="28"/>
        <end position="170"/>
    </location>
</feature>
<dbReference type="EnsemblPlants" id="Solyc01g068510.1.1">
    <property type="protein sequence ID" value="Solyc01g068510.1.1.1"/>
    <property type="gene ID" value="Solyc01g068510.1"/>
</dbReference>
<feature type="transmembrane region" description="Helical" evidence="1">
    <location>
        <begin position="124"/>
        <end position="147"/>
    </location>
</feature>
<dbReference type="Gramene" id="Solyc01g068510.1.1">
    <property type="protein sequence ID" value="Solyc01g068510.1.1.1"/>
    <property type="gene ID" value="Solyc01g068510.1"/>
</dbReference>
<feature type="signal peptide" evidence="2">
    <location>
        <begin position="1"/>
        <end position="27"/>
    </location>
</feature>
<evidence type="ECO:0000256" key="1">
    <source>
        <dbReference type="SAM" id="Phobius"/>
    </source>
</evidence>
<keyword evidence="1" id="KW-0812">Transmembrane</keyword>
<evidence type="ECO:0000313" key="3">
    <source>
        <dbReference type="EnsemblPlants" id="Solyc01g068510.1.1.1"/>
    </source>
</evidence>
<reference evidence="3" key="1">
    <citation type="journal article" date="2012" name="Nature">
        <title>The tomato genome sequence provides insights into fleshy fruit evolution.</title>
        <authorList>
            <consortium name="Tomato Genome Consortium"/>
        </authorList>
    </citation>
    <scope>NUCLEOTIDE SEQUENCE [LARGE SCALE GENOMIC DNA]</scope>
    <source>
        <strain evidence="3">cv. Heinz 1706</strain>
    </source>
</reference>
<sequence length="170" mass="18520">MAAFNNGSVLLLIIALLFISSMTTSHAARSLLQLPNLPTIPSLPQPTVPQFPAIPNMPTAVTLPPLPSVASLPTFPSVPKMTLPPLPANIPLPNMPSFPNTPNAFTSSIQLISRLPEFYLPCAYGLYCLCFALSLSSINVSYCLYLLECAVLIKVMQYSRFDLPMFIRPI</sequence>
<proteinExistence type="predicted"/>
<dbReference type="PANTHER" id="PTHR33088:SF103">
    <property type="entry name" value="LIPID BINDING PROTEIN"/>
    <property type="match status" value="1"/>
</dbReference>
<dbReference type="Proteomes" id="UP000004994">
    <property type="component" value="Chromosome 1"/>
</dbReference>
<reference evidence="3" key="2">
    <citation type="submission" date="2019-01" db="UniProtKB">
        <authorList>
            <consortium name="EnsemblPlants"/>
        </authorList>
    </citation>
    <scope>IDENTIFICATION</scope>
    <source>
        <strain evidence="3">cv. Heinz 1706</strain>
    </source>
</reference>
<dbReference type="PaxDb" id="4081-Solyc01g068510.1.1"/>
<protein>
    <submittedName>
        <fullName evidence="3">Uncharacterized protein</fullName>
    </submittedName>
</protein>
<dbReference type="PANTHER" id="PTHR33088">
    <property type="entry name" value="MUCIN-2"/>
    <property type="match status" value="1"/>
</dbReference>
<keyword evidence="1" id="KW-0472">Membrane</keyword>
<dbReference type="InParanoid" id="A0A3Q7EGH2"/>
<dbReference type="InterPro" id="IPR044659">
    <property type="entry name" value="PELPK1_2"/>
</dbReference>
<evidence type="ECO:0000256" key="2">
    <source>
        <dbReference type="SAM" id="SignalP"/>
    </source>
</evidence>
<keyword evidence="1" id="KW-1133">Transmembrane helix</keyword>
<evidence type="ECO:0000313" key="4">
    <source>
        <dbReference type="Proteomes" id="UP000004994"/>
    </source>
</evidence>
<keyword evidence="4" id="KW-1185">Reference proteome</keyword>
<dbReference type="AlphaFoldDB" id="A0A3Q7EGH2"/>